<dbReference type="InterPro" id="IPR036388">
    <property type="entry name" value="WH-like_DNA-bd_sf"/>
</dbReference>
<evidence type="ECO:0000256" key="1">
    <source>
        <dbReference type="SAM" id="MobiDB-lite"/>
    </source>
</evidence>
<reference evidence="3 4" key="1">
    <citation type="submission" date="2016-10" db="EMBL/GenBank/DDBJ databases">
        <authorList>
            <person name="Varghese N."/>
            <person name="Submissions S."/>
        </authorList>
    </citation>
    <scope>NUCLEOTIDE SEQUENCE [LARGE SCALE GENOMIC DNA]</scope>
    <source>
        <strain evidence="3 4">BS2773</strain>
    </source>
</reference>
<protein>
    <submittedName>
        <fullName evidence="3">DNA-binding transcriptional regulator, CsgD family</fullName>
    </submittedName>
</protein>
<gene>
    <name evidence="2" type="ORF">SAMN04515675_0003</name>
    <name evidence="3" type="ORF">SAMN04515675_0058</name>
</gene>
<sequence length="153" mass="16386">MYAEMEIQGEDVIGLPGQALNSAELRVLVGLADGQTPNTIGALLGVDSSGFRLLERTIKAKLGAKTHPHMISRAFTLGVLIPRALCLLLSVLCAAEHADDGNRNQTRRNSRSTPASRLARNNTTRTASGSRCHLESQQIAQCFQLAATSQAFS</sequence>
<accession>A0A1H4U4H7</accession>
<dbReference type="EMBL" id="FNTS01000001">
    <property type="protein sequence ID" value="SEC61899.1"/>
    <property type="molecule type" value="Genomic_DNA"/>
</dbReference>
<dbReference type="RefSeq" id="WP_074851275.1">
    <property type="nucleotide sequence ID" value="NZ_FNTS01000001.1"/>
</dbReference>
<proteinExistence type="predicted"/>
<evidence type="ECO:0000313" key="2">
    <source>
        <dbReference type="EMBL" id="SEC61899.1"/>
    </source>
</evidence>
<comment type="caution">
    <text evidence="3">The sequence shown here is derived from an EMBL/GenBank/DDBJ whole genome shotgun (WGS) entry which is preliminary data.</text>
</comment>
<dbReference type="GO" id="GO:0003677">
    <property type="term" value="F:DNA binding"/>
    <property type="evidence" value="ECO:0007669"/>
    <property type="project" value="UniProtKB-KW"/>
</dbReference>
<evidence type="ECO:0000313" key="3">
    <source>
        <dbReference type="EMBL" id="SEC63607.1"/>
    </source>
</evidence>
<evidence type="ECO:0000313" key="4">
    <source>
        <dbReference type="Proteomes" id="UP000182179"/>
    </source>
</evidence>
<dbReference type="EMBL" id="FNTS01000001">
    <property type="protein sequence ID" value="SEC63607.1"/>
    <property type="molecule type" value="Genomic_DNA"/>
</dbReference>
<keyword evidence="4" id="KW-1185">Reference proteome</keyword>
<organism evidence="3 4">
    <name type="scientific">Pseudomonas costantinii</name>
    <dbReference type="NCBI Taxonomy" id="168469"/>
    <lineage>
        <taxon>Bacteria</taxon>
        <taxon>Pseudomonadati</taxon>
        <taxon>Pseudomonadota</taxon>
        <taxon>Gammaproteobacteria</taxon>
        <taxon>Pseudomonadales</taxon>
        <taxon>Pseudomonadaceae</taxon>
        <taxon>Pseudomonas</taxon>
    </lineage>
</organism>
<dbReference type="SUPFAM" id="SSF46894">
    <property type="entry name" value="C-terminal effector domain of the bipartite response regulators"/>
    <property type="match status" value="1"/>
</dbReference>
<feature type="compositionally biased region" description="Polar residues" evidence="1">
    <location>
        <begin position="119"/>
        <end position="132"/>
    </location>
</feature>
<feature type="region of interest" description="Disordered" evidence="1">
    <location>
        <begin position="100"/>
        <end position="132"/>
    </location>
</feature>
<dbReference type="InterPro" id="IPR016032">
    <property type="entry name" value="Sig_transdc_resp-reg_C-effctor"/>
</dbReference>
<dbReference type="Gene3D" id="1.10.10.10">
    <property type="entry name" value="Winged helix-like DNA-binding domain superfamily/Winged helix DNA-binding domain"/>
    <property type="match status" value="1"/>
</dbReference>
<keyword evidence="3" id="KW-0238">DNA-binding</keyword>
<dbReference type="Proteomes" id="UP000182179">
    <property type="component" value="Unassembled WGS sequence"/>
</dbReference>
<name>A0A1H4U4H7_9PSED</name>